<feature type="signal peptide" evidence="2">
    <location>
        <begin position="1"/>
        <end position="16"/>
    </location>
</feature>
<comment type="caution">
    <text evidence="3">The sequence shown here is derived from an EMBL/GenBank/DDBJ whole genome shotgun (WGS) entry which is preliminary data.</text>
</comment>
<dbReference type="AlphaFoldDB" id="A0A0F9XBU0"/>
<proteinExistence type="predicted"/>
<dbReference type="Proteomes" id="UP000034112">
    <property type="component" value="Unassembled WGS sequence"/>
</dbReference>
<dbReference type="OrthoDB" id="4153189at2759"/>
<sequence length="368" mass="36735">MALALLIPILAGGAAAQMTLPLINYDEVVNAVNPNDPGYQICTAAASFLSGCVAEVGGAEALSTANPLSLAACACCIGTTDVAPVYSTCADYLGSEAPQLGSQISAYDYLYTVCGSSPEICRGQIGANPTNSQPPASSPTPSQSSRIQSPSPSRSIASPASSPSSIPQETETSGGFTAEGSTAAPTRASATGGASGTSPGTGTGTATSLVTTLASACVQMVDIFQECTRATPGFTGMPFGEQAYCYCCRTALDGQVTWTDEIETYASTCRNWGATAGPGEPVTAYDVAKTFATFCHHFSDVCSVSTTAPPDNSATNDDTGATTTAGGQGGQVTVTVTQPPASTTNAAATARVGLAAGVIAVAGFALMV</sequence>
<name>A0A0F9XBU0_TRIHA</name>
<feature type="compositionally biased region" description="Low complexity" evidence="1">
    <location>
        <begin position="311"/>
        <end position="331"/>
    </location>
</feature>
<evidence type="ECO:0000256" key="2">
    <source>
        <dbReference type="SAM" id="SignalP"/>
    </source>
</evidence>
<protein>
    <submittedName>
        <fullName evidence="3">Uncharacterized protein</fullName>
    </submittedName>
</protein>
<feature type="compositionally biased region" description="Low complexity" evidence="1">
    <location>
        <begin position="180"/>
        <end position="192"/>
    </location>
</feature>
<feature type="chain" id="PRO_5002529718" evidence="2">
    <location>
        <begin position="17"/>
        <end position="368"/>
    </location>
</feature>
<dbReference type="OMA" id="KTFATFC"/>
<feature type="region of interest" description="Disordered" evidence="1">
    <location>
        <begin position="308"/>
        <end position="331"/>
    </location>
</feature>
<accession>A0A0F9XBU0</accession>
<gene>
    <name evidence="3" type="ORF">THAR02_05294</name>
</gene>
<dbReference type="EMBL" id="JOKZ01000143">
    <property type="protein sequence ID" value="KKP02606.1"/>
    <property type="molecule type" value="Genomic_DNA"/>
</dbReference>
<evidence type="ECO:0000256" key="1">
    <source>
        <dbReference type="SAM" id="MobiDB-lite"/>
    </source>
</evidence>
<organism evidence="3 4">
    <name type="scientific">Trichoderma harzianum</name>
    <name type="common">Hypocrea lixii</name>
    <dbReference type="NCBI Taxonomy" id="5544"/>
    <lineage>
        <taxon>Eukaryota</taxon>
        <taxon>Fungi</taxon>
        <taxon>Dikarya</taxon>
        <taxon>Ascomycota</taxon>
        <taxon>Pezizomycotina</taxon>
        <taxon>Sordariomycetes</taxon>
        <taxon>Hypocreomycetidae</taxon>
        <taxon>Hypocreales</taxon>
        <taxon>Hypocreaceae</taxon>
        <taxon>Trichoderma</taxon>
    </lineage>
</organism>
<keyword evidence="2" id="KW-0732">Signal</keyword>
<evidence type="ECO:0000313" key="3">
    <source>
        <dbReference type="EMBL" id="KKP02606.1"/>
    </source>
</evidence>
<evidence type="ECO:0000313" key="4">
    <source>
        <dbReference type="Proteomes" id="UP000034112"/>
    </source>
</evidence>
<feature type="compositionally biased region" description="Gly residues" evidence="1">
    <location>
        <begin position="193"/>
        <end position="203"/>
    </location>
</feature>
<reference evidence="4" key="1">
    <citation type="journal article" date="2015" name="Genome Announc.">
        <title>Draft whole-genome sequence of the biocontrol agent Trichoderma harzianum T6776.</title>
        <authorList>
            <person name="Baroncelli R."/>
            <person name="Piaggeschi G."/>
            <person name="Fiorini L."/>
            <person name="Bertolini E."/>
            <person name="Zapparata A."/>
            <person name="Pe M.E."/>
            <person name="Sarrocco S."/>
            <person name="Vannacci G."/>
        </authorList>
    </citation>
    <scope>NUCLEOTIDE SEQUENCE [LARGE SCALE GENOMIC DNA]</scope>
    <source>
        <strain evidence="4">T6776</strain>
    </source>
</reference>
<feature type="compositionally biased region" description="Low complexity" evidence="1">
    <location>
        <begin position="127"/>
        <end position="168"/>
    </location>
</feature>
<feature type="region of interest" description="Disordered" evidence="1">
    <location>
        <begin position="124"/>
        <end position="205"/>
    </location>
</feature>